<keyword evidence="2" id="KW-0472">Membrane</keyword>
<dbReference type="Proteomes" id="UP000594263">
    <property type="component" value="Unplaced"/>
</dbReference>
<dbReference type="InterPro" id="IPR008480">
    <property type="entry name" value="DUF761_pln"/>
</dbReference>
<keyword evidence="2" id="KW-0812">Transmembrane</keyword>
<evidence type="ECO:0000256" key="1">
    <source>
        <dbReference type="SAM" id="MobiDB-lite"/>
    </source>
</evidence>
<dbReference type="AlphaFoldDB" id="A0A7N0V2B0"/>
<dbReference type="EnsemblPlants" id="Kaladp0096s0063.1.v1.1">
    <property type="protein sequence ID" value="Kaladp0096s0063.1.v1.1.CDS.1"/>
    <property type="gene ID" value="Kaladp0096s0063.v1.1"/>
</dbReference>
<evidence type="ECO:0000313" key="4">
    <source>
        <dbReference type="Proteomes" id="UP000594263"/>
    </source>
</evidence>
<keyword evidence="2" id="KW-1133">Transmembrane helix</keyword>
<dbReference type="PANTHER" id="PTHR35997">
    <property type="entry name" value="COTTON FIBER PROTEIN-RELATED"/>
    <property type="match status" value="1"/>
</dbReference>
<feature type="compositionally biased region" description="Basic and acidic residues" evidence="1">
    <location>
        <begin position="78"/>
        <end position="91"/>
    </location>
</feature>
<proteinExistence type="predicted"/>
<keyword evidence="4" id="KW-1185">Reference proteome</keyword>
<name>A0A7N0V2B0_KALFE</name>
<feature type="region of interest" description="Disordered" evidence="1">
    <location>
        <begin position="75"/>
        <end position="109"/>
    </location>
</feature>
<dbReference type="Gramene" id="Kaladp0096s0063.1.v1.1">
    <property type="protein sequence ID" value="Kaladp0096s0063.1.v1.1.CDS.1"/>
    <property type="gene ID" value="Kaladp0096s0063.v1.1"/>
</dbReference>
<protein>
    <submittedName>
        <fullName evidence="3">Uncharacterized protein</fullName>
    </submittedName>
</protein>
<sequence>MEAVVVEDDRARVLVGGGGRSKEAEHKDAQLKFVALGGMTMSGVIAWMKVAEQWRAWVFLLLNLLLLAILLSSGKSGGGDHKHADKKEEATSTRLTAVPATTPKCDASEAETECRGGSLKVNDNEEDWEEDGVARRGCFEGDEEDDELNERAEAFILKFRQHLLADARSTGRAQQHRHQHSSV</sequence>
<dbReference type="PANTHER" id="PTHR35997:SF5">
    <property type="entry name" value="OS09G0539700 PROTEIN"/>
    <property type="match status" value="1"/>
</dbReference>
<evidence type="ECO:0000256" key="2">
    <source>
        <dbReference type="SAM" id="Phobius"/>
    </source>
</evidence>
<organism evidence="3 4">
    <name type="scientific">Kalanchoe fedtschenkoi</name>
    <name type="common">Lavender scallops</name>
    <name type="synonym">South American air plant</name>
    <dbReference type="NCBI Taxonomy" id="63787"/>
    <lineage>
        <taxon>Eukaryota</taxon>
        <taxon>Viridiplantae</taxon>
        <taxon>Streptophyta</taxon>
        <taxon>Embryophyta</taxon>
        <taxon>Tracheophyta</taxon>
        <taxon>Spermatophyta</taxon>
        <taxon>Magnoliopsida</taxon>
        <taxon>eudicotyledons</taxon>
        <taxon>Gunneridae</taxon>
        <taxon>Pentapetalae</taxon>
        <taxon>Saxifragales</taxon>
        <taxon>Crassulaceae</taxon>
        <taxon>Kalanchoe</taxon>
    </lineage>
</organism>
<feature type="transmembrane region" description="Helical" evidence="2">
    <location>
        <begin position="54"/>
        <end position="72"/>
    </location>
</feature>
<reference evidence="3" key="1">
    <citation type="submission" date="2021-01" db="UniProtKB">
        <authorList>
            <consortium name="EnsemblPlants"/>
        </authorList>
    </citation>
    <scope>IDENTIFICATION</scope>
</reference>
<dbReference type="Pfam" id="PF05553">
    <property type="entry name" value="DUF761"/>
    <property type="match status" value="1"/>
</dbReference>
<accession>A0A7N0V2B0</accession>
<evidence type="ECO:0000313" key="3">
    <source>
        <dbReference type="EnsemblPlants" id="Kaladp0096s0063.1.v1.1.CDS.1"/>
    </source>
</evidence>